<gene>
    <name evidence="4" type="ORF">Dpep_1420</name>
</gene>
<dbReference type="NCBIfam" id="TIGR00124">
    <property type="entry name" value="cit_ly_ligase"/>
    <property type="match status" value="1"/>
</dbReference>
<dbReference type="Pfam" id="PF08218">
    <property type="entry name" value="Citrate_ly_lig"/>
    <property type="match status" value="1"/>
</dbReference>
<comment type="caution">
    <text evidence="4">The sequence shown here is derived from an EMBL/GenBank/DDBJ whole genome shotgun (WGS) entry which is preliminary data.</text>
</comment>
<evidence type="ECO:0000259" key="3">
    <source>
        <dbReference type="PROSITE" id="PS51186"/>
    </source>
</evidence>
<dbReference type="EC" id="6.2.1.22" evidence="4"/>
<dbReference type="PROSITE" id="PS51186">
    <property type="entry name" value="GNAT"/>
    <property type="match status" value="1"/>
</dbReference>
<dbReference type="eggNOG" id="COG3053">
    <property type="taxonomic scope" value="Bacteria"/>
</dbReference>
<dbReference type="PANTHER" id="PTHR40599:SF1">
    <property type="entry name" value="[CITRATE [PRO-3S]-LYASE] LIGASE"/>
    <property type="match status" value="1"/>
</dbReference>
<dbReference type="EMBL" id="ABTR02000001">
    <property type="protein sequence ID" value="EFC91446.1"/>
    <property type="molecule type" value="Genomic_DNA"/>
</dbReference>
<dbReference type="Proteomes" id="UP000006427">
    <property type="component" value="Unassembled WGS sequence"/>
</dbReference>
<dbReference type="InterPro" id="IPR016181">
    <property type="entry name" value="Acyl_CoA_acyltransferase"/>
</dbReference>
<dbReference type="PANTHER" id="PTHR40599">
    <property type="entry name" value="[CITRATE [PRO-3S]-LYASE] LIGASE"/>
    <property type="match status" value="1"/>
</dbReference>
<evidence type="ECO:0000256" key="1">
    <source>
        <dbReference type="ARBA" id="ARBA00022741"/>
    </source>
</evidence>
<dbReference type="InterPro" id="IPR014729">
    <property type="entry name" value="Rossmann-like_a/b/a_fold"/>
</dbReference>
<dbReference type="SUPFAM" id="SSF52374">
    <property type="entry name" value="Nucleotidylyl transferase"/>
    <property type="match status" value="1"/>
</dbReference>
<dbReference type="Gene3D" id="3.40.630.30">
    <property type="match status" value="1"/>
</dbReference>
<protein>
    <submittedName>
        <fullName evidence="4">Citrate lyase ligase</fullName>
        <ecNumber evidence="4">6.2.1.22</ecNumber>
    </submittedName>
</protein>
<dbReference type="GO" id="GO:0005524">
    <property type="term" value="F:ATP binding"/>
    <property type="evidence" value="ECO:0007669"/>
    <property type="project" value="UniProtKB-KW"/>
</dbReference>
<dbReference type="InterPro" id="IPR000182">
    <property type="entry name" value="GNAT_dom"/>
</dbReference>
<dbReference type="STRING" id="469381.Dpep_1420"/>
<keyword evidence="2" id="KW-0067">ATP-binding</keyword>
<evidence type="ECO:0000313" key="5">
    <source>
        <dbReference type="Proteomes" id="UP000006427"/>
    </source>
</evidence>
<dbReference type="OrthoDB" id="9779753at2"/>
<dbReference type="PaxDb" id="469381-Dpep_1420"/>
<dbReference type="RefSeq" id="WP_005660852.1">
    <property type="nucleotide sequence ID" value="NZ_ABTR02000001.1"/>
</dbReference>
<proteinExistence type="predicted"/>
<dbReference type="InterPro" id="IPR005216">
    <property type="entry name" value="Citrate_lyase_ligase"/>
</dbReference>
<dbReference type="InterPro" id="IPR013166">
    <property type="entry name" value="Citrate_lyase_ligase_C"/>
</dbReference>
<keyword evidence="5" id="KW-1185">Reference proteome</keyword>
<feature type="domain" description="N-acetyltransferase" evidence="3">
    <location>
        <begin position="1"/>
        <end position="124"/>
    </location>
</feature>
<name>D2Z7J9_9BACT</name>
<keyword evidence="4" id="KW-0456">Lyase</keyword>
<evidence type="ECO:0000256" key="2">
    <source>
        <dbReference type="ARBA" id="ARBA00022840"/>
    </source>
</evidence>
<reference evidence="4 5" key="1">
    <citation type="journal article" date="2010" name="Stand. Genomic Sci.">
        <title>Permanent draft genome sequence of Dethiosulfovibrio peptidovorans type strain (SEBR 4207).</title>
        <authorList>
            <person name="Labutti K."/>
            <person name="Mayilraj S."/>
            <person name="Clum A."/>
            <person name="Lucas S."/>
            <person name="Glavina Del Rio T."/>
            <person name="Nolan M."/>
            <person name="Tice H."/>
            <person name="Cheng J.F."/>
            <person name="Pitluck S."/>
            <person name="Liolios K."/>
            <person name="Ivanova N."/>
            <person name="Mavromatis K."/>
            <person name="Mikhailova N."/>
            <person name="Pati A."/>
            <person name="Goodwin L."/>
            <person name="Chen A."/>
            <person name="Palaniappan K."/>
            <person name="Land M."/>
            <person name="Hauser L."/>
            <person name="Chang Y.J."/>
            <person name="Jeffries C.D."/>
            <person name="Rohde M."/>
            <person name="Spring S."/>
            <person name="Goker M."/>
            <person name="Woyke T."/>
            <person name="Bristow J."/>
            <person name="Eisen J.A."/>
            <person name="Markowitz V."/>
            <person name="Hugenholtz P."/>
            <person name="Kyrpides N.C."/>
            <person name="Klenk H.P."/>
            <person name="Lapidus A."/>
        </authorList>
    </citation>
    <scope>NUCLEOTIDE SEQUENCE [LARGE SCALE GENOMIC DNA]</scope>
    <source>
        <strain evidence="4 5">DSM 11002</strain>
    </source>
</reference>
<dbReference type="SMART" id="SM00764">
    <property type="entry name" value="Citrate_ly_lig"/>
    <property type="match status" value="1"/>
</dbReference>
<dbReference type="AlphaFoldDB" id="D2Z7J9"/>
<keyword evidence="1" id="KW-0547">Nucleotide-binding</keyword>
<dbReference type="GO" id="GO:0016747">
    <property type="term" value="F:acyltransferase activity, transferring groups other than amino-acyl groups"/>
    <property type="evidence" value="ECO:0007669"/>
    <property type="project" value="InterPro"/>
</dbReference>
<dbReference type="Pfam" id="PF00583">
    <property type="entry name" value="Acetyltransf_1"/>
    <property type="match status" value="1"/>
</dbReference>
<keyword evidence="4" id="KW-0436">Ligase</keyword>
<sequence length="329" mass="35634">MVEIRELCFQSEMEERASLLASRGLSVPGGDGRILGAFDSDRLVGTASLFRSVVQGVAVDDSFEGEGLAASLISRVISLAVSEGIGHLFLFTKPSEALSFSRLGFREIVSVKGASLLEWGSPGLDKYLAGLSEMATGRDSSAVVVNCNPFTLGHRWLLERASSSSSHLFVLVVEEDRSIFPFEDRFLMVSSGLSDLDNVTVIPSGPYVISSATFPTYFTKGGEEESVHAALDIRLFGTKIAPALGVSRRFVGSEPNCRLTALYNETMKTDLPPLGVAVEELSRIESGGVPISASRVRALLESGEMDSIRPLVPDVTWNYLLNRYKENEE</sequence>
<accession>D2Z7J9</accession>
<dbReference type="SUPFAM" id="SSF55729">
    <property type="entry name" value="Acyl-CoA N-acyltransferases (Nat)"/>
    <property type="match status" value="1"/>
</dbReference>
<dbReference type="GO" id="GO:0016829">
    <property type="term" value="F:lyase activity"/>
    <property type="evidence" value="ECO:0007669"/>
    <property type="project" value="UniProtKB-KW"/>
</dbReference>
<dbReference type="Gene3D" id="3.40.50.620">
    <property type="entry name" value="HUPs"/>
    <property type="match status" value="1"/>
</dbReference>
<organism evidence="4 5">
    <name type="scientific">Dethiosulfovibrio peptidovorans DSM 11002</name>
    <dbReference type="NCBI Taxonomy" id="469381"/>
    <lineage>
        <taxon>Bacteria</taxon>
        <taxon>Thermotogati</taxon>
        <taxon>Synergistota</taxon>
        <taxon>Synergistia</taxon>
        <taxon>Synergistales</taxon>
        <taxon>Dethiosulfovibrionaceae</taxon>
        <taxon>Dethiosulfovibrio</taxon>
    </lineage>
</organism>
<evidence type="ECO:0000313" key="4">
    <source>
        <dbReference type="EMBL" id="EFC91446.1"/>
    </source>
</evidence>
<dbReference type="GO" id="GO:0008771">
    <property type="term" value="F:[citrate (pro-3S)-lyase] ligase activity"/>
    <property type="evidence" value="ECO:0007669"/>
    <property type="project" value="UniProtKB-EC"/>
</dbReference>